<feature type="region of interest" description="Disordered" evidence="1">
    <location>
        <begin position="1"/>
        <end position="22"/>
    </location>
</feature>
<name>A0A8B6XCX5_9BURK</name>
<dbReference type="Gene3D" id="1.10.150.20">
    <property type="entry name" value="5' to 3' exonuclease, C-terminal subdomain"/>
    <property type="match status" value="1"/>
</dbReference>
<dbReference type="RefSeq" id="WP_211238080.1">
    <property type="nucleotide sequence ID" value="NZ_AXWS01000013.1"/>
</dbReference>
<protein>
    <submittedName>
        <fullName evidence="4">TfoX/Sxy family protein</fullName>
    </submittedName>
</protein>
<feature type="domain" description="TfoX C-terminal" evidence="2">
    <location>
        <begin position="26"/>
        <end position="102"/>
    </location>
</feature>
<dbReference type="AlphaFoldDB" id="A0A8B6XCX5"/>
<dbReference type="InterPro" id="IPR007077">
    <property type="entry name" value="TfoX_C"/>
</dbReference>
<evidence type="ECO:0000259" key="2">
    <source>
        <dbReference type="Pfam" id="PF04994"/>
    </source>
</evidence>
<dbReference type="PANTHER" id="PTHR36121:SF1">
    <property type="entry name" value="PROTEIN SXY"/>
    <property type="match status" value="1"/>
</dbReference>
<accession>A0A8B6XCX5</accession>
<dbReference type="InterPro" id="IPR047525">
    <property type="entry name" value="TfoX-like"/>
</dbReference>
<evidence type="ECO:0000313" key="3">
    <source>
        <dbReference type="Proteomes" id="UP000675920"/>
    </source>
</evidence>
<dbReference type="Pfam" id="PF04994">
    <property type="entry name" value="TfoX_C"/>
    <property type="match status" value="1"/>
</dbReference>
<evidence type="ECO:0000256" key="1">
    <source>
        <dbReference type="SAM" id="MobiDB-lite"/>
    </source>
</evidence>
<keyword evidence="3" id="KW-1185">Reference proteome</keyword>
<dbReference type="Proteomes" id="UP000675920">
    <property type="component" value="Unplaced"/>
</dbReference>
<organism evidence="3 4">
    <name type="scientific">Derxia gummosa DSM 723</name>
    <dbReference type="NCBI Taxonomy" id="1121388"/>
    <lineage>
        <taxon>Bacteria</taxon>
        <taxon>Pseudomonadati</taxon>
        <taxon>Pseudomonadota</taxon>
        <taxon>Betaproteobacteria</taxon>
        <taxon>Burkholderiales</taxon>
        <taxon>Alcaligenaceae</taxon>
        <taxon>Derxia</taxon>
    </lineage>
</organism>
<proteinExistence type="predicted"/>
<dbReference type="PANTHER" id="PTHR36121">
    <property type="entry name" value="PROTEIN SXY"/>
    <property type="match status" value="1"/>
</dbReference>
<reference evidence="4" key="1">
    <citation type="submission" date="2025-08" db="UniProtKB">
        <authorList>
            <consortium name="RefSeq"/>
        </authorList>
    </citation>
    <scope>IDENTIFICATION</scope>
</reference>
<evidence type="ECO:0000313" key="4">
    <source>
        <dbReference type="RefSeq" id="WP_211238080.1"/>
    </source>
</evidence>
<sequence length="110" mass="11768">MSPSGDNMKDGDSPLQSSAANESALRELSQLANLGPKSAAWLIAAGITSVSEIRALGSVASYVRVKRAGMNASLNLLWALEGAISDQPWQTVAREHRTSLLLALDEYSRR</sequence>